<organism evidence="3 4">
    <name type="scientific">Parachitinimonas caeni</name>
    <dbReference type="NCBI Taxonomy" id="3031301"/>
    <lineage>
        <taxon>Bacteria</taxon>
        <taxon>Pseudomonadati</taxon>
        <taxon>Pseudomonadota</taxon>
        <taxon>Betaproteobacteria</taxon>
        <taxon>Neisseriales</taxon>
        <taxon>Chitinibacteraceae</taxon>
        <taxon>Parachitinimonas</taxon>
    </lineage>
</organism>
<feature type="domain" description="SpoVT-AbrB" evidence="2">
    <location>
        <begin position="4"/>
        <end position="49"/>
    </location>
</feature>
<dbReference type="Proteomes" id="UP001172778">
    <property type="component" value="Unassembled WGS sequence"/>
</dbReference>
<dbReference type="SMART" id="SM00966">
    <property type="entry name" value="SpoVT_AbrB"/>
    <property type="match status" value="1"/>
</dbReference>
<comment type="caution">
    <text evidence="3">The sequence shown here is derived from an EMBL/GenBank/DDBJ whole genome shotgun (WGS) entry which is preliminary data.</text>
</comment>
<dbReference type="GO" id="GO:0003677">
    <property type="term" value="F:DNA binding"/>
    <property type="evidence" value="ECO:0007669"/>
    <property type="project" value="UniProtKB-KW"/>
</dbReference>
<dbReference type="Pfam" id="PF04014">
    <property type="entry name" value="MazE_antitoxin"/>
    <property type="match status" value="1"/>
</dbReference>
<dbReference type="PROSITE" id="PS51740">
    <property type="entry name" value="SPOVT_ABRB"/>
    <property type="match status" value="1"/>
</dbReference>
<dbReference type="RefSeq" id="WP_284099747.1">
    <property type="nucleotide sequence ID" value="NZ_JARRAF010000004.1"/>
</dbReference>
<dbReference type="InterPro" id="IPR007159">
    <property type="entry name" value="SpoVT-AbrB_dom"/>
</dbReference>
<name>A0ABT7DTP8_9NEIS</name>
<gene>
    <name evidence="3" type="ORF">PZA18_05270</name>
</gene>
<keyword evidence="1 3" id="KW-0238">DNA-binding</keyword>
<proteinExistence type="predicted"/>
<sequence length="75" mass="8401">MSQVSLRKVGSSFVTTIPAELVQELQLQEGQKFEIAIENGRLVLVPVGAEMDEVLQAHRAILQKYRSAFQQMKDA</sequence>
<evidence type="ECO:0000256" key="1">
    <source>
        <dbReference type="PROSITE-ProRule" id="PRU01076"/>
    </source>
</evidence>
<dbReference type="EMBL" id="JARRAF010000004">
    <property type="protein sequence ID" value="MDK2123456.1"/>
    <property type="molecule type" value="Genomic_DNA"/>
</dbReference>
<evidence type="ECO:0000313" key="3">
    <source>
        <dbReference type="EMBL" id="MDK2123456.1"/>
    </source>
</evidence>
<keyword evidence="4" id="KW-1185">Reference proteome</keyword>
<evidence type="ECO:0000259" key="2">
    <source>
        <dbReference type="PROSITE" id="PS51740"/>
    </source>
</evidence>
<dbReference type="Gene3D" id="2.10.260.10">
    <property type="match status" value="1"/>
</dbReference>
<dbReference type="InterPro" id="IPR037914">
    <property type="entry name" value="SpoVT-AbrB_sf"/>
</dbReference>
<reference evidence="3" key="1">
    <citation type="submission" date="2023-03" db="EMBL/GenBank/DDBJ databases">
        <title>Chitinimonas shenzhenensis gen. nov., sp. nov., a novel member of family Burkholderiaceae isolated from activated sludge collected in Shen Zhen, China.</title>
        <authorList>
            <person name="Wang X."/>
        </authorList>
    </citation>
    <scope>NUCLEOTIDE SEQUENCE</scope>
    <source>
        <strain evidence="3">DQS-5</strain>
    </source>
</reference>
<accession>A0ABT7DTP8</accession>
<dbReference type="SUPFAM" id="SSF89447">
    <property type="entry name" value="AbrB/MazE/MraZ-like"/>
    <property type="match status" value="1"/>
</dbReference>
<protein>
    <submittedName>
        <fullName evidence="3">AbrB/MazE/SpoVT family DNA-binding domain-containing protein</fullName>
    </submittedName>
</protein>
<evidence type="ECO:0000313" key="4">
    <source>
        <dbReference type="Proteomes" id="UP001172778"/>
    </source>
</evidence>